<dbReference type="Pfam" id="PF00497">
    <property type="entry name" value="SBP_bac_3"/>
    <property type="match status" value="1"/>
</dbReference>
<dbReference type="GO" id="GO:0030313">
    <property type="term" value="C:cell envelope"/>
    <property type="evidence" value="ECO:0007669"/>
    <property type="project" value="UniProtKB-SubCell"/>
</dbReference>
<evidence type="ECO:0000256" key="2">
    <source>
        <dbReference type="ARBA" id="ARBA00010333"/>
    </source>
</evidence>
<evidence type="ECO:0000259" key="6">
    <source>
        <dbReference type="SMART" id="SM00062"/>
    </source>
</evidence>
<evidence type="ECO:0000256" key="3">
    <source>
        <dbReference type="ARBA" id="ARBA00022729"/>
    </source>
</evidence>
<keyword evidence="3 5" id="KW-0732">Signal</keyword>
<dbReference type="InterPro" id="IPR018313">
    <property type="entry name" value="SBP_3_CS"/>
</dbReference>
<name>A0A6G5QKZ9_CAMRE</name>
<dbReference type="Proteomes" id="UP000502377">
    <property type="component" value="Chromosome"/>
</dbReference>
<dbReference type="PROSITE" id="PS01039">
    <property type="entry name" value="SBP_BACTERIAL_3"/>
    <property type="match status" value="1"/>
</dbReference>
<dbReference type="RefSeq" id="WP_004319326.1">
    <property type="nucleotide sequence ID" value="NZ_CP012543.1"/>
</dbReference>
<accession>A0A6G5QKZ9</accession>
<evidence type="ECO:0000256" key="1">
    <source>
        <dbReference type="ARBA" id="ARBA00004196"/>
    </source>
</evidence>
<evidence type="ECO:0000313" key="8">
    <source>
        <dbReference type="Proteomes" id="UP000502377"/>
    </source>
</evidence>
<dbReference type="SMART" id="SM00062">
    <property type="entry name" value="PBPb"/>
    <property type="match status" value="1"/>
</dbReference>
<organism evidence="7 8">
    <name type="scientific">Campylobacter rectus</name>
    <name type="common">Wolinella recta</name>
    <dbReference type="NCBI Taxonomy" id="203"/>
    <lineage>
        <taxon>Bacteria</taxon>
        <taxon>Pseudomonadati</taxon>
        <taxon>Campylobacterota</taxon>
        <taxon>Epsilonproteobacteria</taxon>
        <taxon>Campylobacterales</taxon>
        <taxon>Campylobacteraceae</taxon>
        <taxon>Campylobacter</taxon>
    </lineage>
</organism>
<comment type="similarity">
    <text evidence="2 4">Belongs to the bacterial solute-binding protein 3 family.</text>
</comment>
<evidence type="ECO:0000256" key="4">
    <source>
        <dbReference type="RuleBase" id="RU003744"/>
    </source>
</evidence>
<dbReference type="PANTHER" id="PTHR35936">
    <property type="entry name" value="MEMBRANE-BOUND LYTIC MUREIN TRANSGLYCOSYLASE F"/>
    <property type="match status" value="1"/>
</dbReference>
<dbReference type="AlphaFoldDB" id="A0A6G5QKZ9"/>
<feature type="chain" id="PRO_5026144151" evidence="5">
    <location>
        <begin position="19"/>
        <end position="238"/>
    </location>
</feature>
<sequence length="238" mass="25719">MKKIFTLLLAALATLGAAELKIGTAANYPPFEYVDEQNKITGFDMDLVAELAKRAGFEYKIVNMSFDGLIPALKTGKIDAVASAMSATDDRRKSIDFTQAYYATENIYLRAKGNDAIASKEALNGKRVGVQQGTVQEIAANAIAGAKVVPAEEPVPLIMGLKKGKIDALVLDSSIGYGFLKKNPEIEEFYKEADGSEGFSIAFDKGKQAGLIAKINAALDDMKKDGSYDKLLEKYDLK</sequence>
<dbReference type="PANTHER" id="PTHR35936:SF17">
    <property type="entry name" value="ARGININE-BINDING EXTRACELLULAR PROTEIN ARTP"/>
    <property type="match status" value="1"/>
</dbReference>
<gene>
    <name evidence="7" type="ORF">CRECT_0584</name>
</gene>
<dbReference type="Gene3D" id="3.40.190.10">
    <property type="entry name" value="Periplasmic binding protein-like II"/>
    <property type="match status" value="2"/>
</dbReference>
<evidence type="ECO:0000256" key="5">
    <source>
        <dbReference type="SAM" id="SignalP"/>
    </source>
</evidence>
<evidence type="ECO:0000313" key="7">
    <source>
        <dbReference type="EMBL" id="QCD46274.1"/>
    </source>
</evidence>
<comment type="subcellular location">
    <subcellularLocation>
        <location evidence="1">Cell envelope</location>
    </subcellularLocation>
</comment>
<dbReference type="KEGG" id="crx:CRECT_0584"/>
<feature type="signal peptide" evidence="5">
    <location>
        <begin position="1"/>
        <end position="18"/>
    </location>
</feature>
<protein>
    <submittedName>
        <fullName evidence="7">Amino acid ABC transporter, periplasmic arginine/lysine/histidine-binding protein</fullName>
    </submittedName>
</protein>
<dbReference type="InterPro" id="IPR001638">
    <property type="entry name" value="Solute-binding_3/MltF_N"/>
</dbReference>
<dbReference type="EMBL" id="CP012543">
    <property type="protein sequence ID" value="QCD46274.1"/>
    <property type="molecule type" value="Genomic_DNA"/>
</dbReference>
<dbReference type="SUPFAM" id="SSF53850">
    <property type="entry name" value="Periplasmic binding protein-like II"/>
    <property type="match status" value="1"/>
</dbReference>
<proteinExistence type="inferred from homology"/>
<feature type="domain" description="Solute-binding protein family 3/N-terminal" evidence="6">
    <location>
        <begin position="19"/>
        <end position="238"/>
    </location>
</feature>
<dbReference type="CDD" id="cd13624">
    <property type="entry name" value="PBP2_Arg_Lys_His"/>
    <property type="match status" value="1"/>
</dbReference>
<reference evidence="7 8" key="1">
    <citation type="submission" date="2016-07" db="EMBL/GenBank/DDBJ databases">
        <title>Comparative genomics of the Campylobacter concisus group.</title>
        <authorList>
            <person name="Miller W.G."/>
            <person name="Yee E."/>
            <person name="Chapman M.H."/>
            <person name="Huynh S."/>
            <person name="Bono J.L."/>
            <person name="On S.L.W."/>
            <person name="StLeger J."/>
            <person name="Foster G."/>
            <person name="Parker C.T."/>
        </authorList>
    </citation>
    <scope>NUCLEOTIDE SEQUENCE [LARGE SCALE GENOMIC DNA]</scope>
    <source>
        <strain evidence="7 8">ATCC 33238</strain>
    </source>
</reference>